<keyword evidence="3" id="KW-1185">Reference proteome</keyword>
<evidence type="ECO:0000313" key="2">
    <source>
        <dbReference type="EMBL" id="KAK1934688.1"/>
    </source>
</evidence>
<reference evidence="2" key="2">
    <citation type="submission" date="2021-05" db="EMBL/GenBank/DDBJ databases">
        <authorList>
            <person name="Pain A."/>
        </authorList>
    </citation>
    <scope>NUCLEOTIDE SEQUENCE</scope>
    <source>
        <strain evidence="2">1802A</strain>
    </source>
</reference>
<gene>
    <name evidence="2" type="ORF">X943_000058</name>
</gene>
<accession>A0AAD9LFF7</accession>
<organism evidence="2 3">
    <name type="scientific">Babesia divergens</name>
    <dbReference type="NCBI Taxonomy" id="32595"/>
    <lineage>
        <taxon>Eukaryota</taxon>
        <taxon>Sar</taxon>
        <taxon>Alveolata</taxon>
        <taxon>Apicomplexa</taxon>
        <taxon>Aconoidasida</taxon>
        <taxon>Piroplasmida</taxon>
        <taxon>Babesiidae</taxon>
        <taxon>Babesia</taxon>
    </lineage>
</organism>
<name>A0AAD9LFF7_BABDI</name>
<comment type="caution">
    <text evidence="2">The sequence shown here is derived from an EMBL/GenBank/DDBJ whole genome shotgun (WGS) entry which is preliminary data.</text>
</comment>
<dbReference type="AlphaFoldDB" id="A0AAD9LFF7"/>
<protein>
    <submittedName>
        <fullName evidence="2">Membrane protein</fullName>
    </submittedName>
</protein>
<sequence>MMILFSSIPFIACLLCFGLQGSKASSKPITNVVHSAGIQGISKLRDTVNALNNNVGRKISINKQFQVGDGTLTCSVRSADVDPYSKCGTQLIPINVRRHGGLVNLTDAAITDIIDELKIETNFEIDATSSLSGSMSIDLPRTLDLVMRRNGELVSKGVVDFKETIKRIDFFYQNSDLVLHGVYNRNAGEASLELLKRLEDMYILQGKYVHVTPKFELVYDKSISPKSNFCVNIQRGKDSITPIIYPLAKKFELLAEKSLTDELKAGLYWSKDNRLFINLSLSLPWGKTGWQTVAFRFVFPDVVKSHVHMMNEVSLS</sequence>
<evidence type="ECO:0000313" key="3">
    <source>
        <dbReference type="Proteomes" id="UP001195914"/>
    </source>
</evidence>
<dbReference type="Proteomes" id="UP001195914">
    <property type="component" value="Unassembled WGS sequence"/>
</dbReference>
<reference evidence="2" key="1">
    <citation type="journal article" date="2014" name="Nucleic Acids Res.">
        <title>The evolutionary dynamics of variant antigen genes in Babesia reveal a history of genomic innovation underlying host-parasite interaction.</title>
        <authorList>
            <person name="Jackson A.P."/>
            <person name="Otto T.D."/>
            <person name="Darby A."/>
            <person name="Ramaprasad A."/>
            <person name="Xia D."/>
            <person name="Echaide I.E."/>
            <person name="Farber M."/>
            <person name="Gahlot S."/>
            <person name="Gamble J."/>
            <person name="Gupta D."/>
            <person name="Gupta Y."/>
            <person name="Jackson L."/>
            <person name="Malandrin L."/>
            <person name="Malas T.B."/>
            <person name="Moussa E."/>
            <person name="Nair M."/>
            <person name="Reid A.J."/>
            <person name="Sanders M."/>
            <person name="Sharma J."/>
            <person name="Tracey A."/>
            <person name="Quail M.A."/>
            <person name="Weir W."/>
            <person name="Wastling J.M."/>
            <person name="Hall N."/>
            <person name="Willadsen P."/>
            <person name="Lingelbach K."/>
            <person name="Shiels B."/>
            <person name="Tait A."/>
            <person name="Berriman M."/>
            <person name="Allred D.R."/>
            <person name="Pain A."/>
        </authorList>
    </citation>
    <scope>NUCLEOTIDE SEQUENCE</scope>
    <source>
        <strain evidence="2">1802A</strain>
    </source>
</reference>
<keyword evidence="1" id="KW-0732">Signal</keyword>
<feature type="chain" id="PRO_5042253595" evidence="1">
    <location>
        <begin position="25"/>
        <end position="316"/>
    </location>
</feature>
<proteinExistence type="predicted"/>
<evidence type="ECO:0000256" key="1">
    <source>
        <dbReference type="SAM" id="SignalP"/>
    </source>
</evidence>
<feature type="signal peptide" evidence="1">
    <location>
        <begin position="1"/>
        <end position="24"/>
    </location>
</feature>
<dbReference type="EMBL" id="JAHBMH010000062">
    <property type="protein sequence ID" value="KAK1934688.1"/>
    <property type="molecule type" value="Genomic_DNA"/>
</dbReference>